<dbReference type="AlphaFoldDB" id="A0A382AZP6"/>
<sequence>MRVPDVSSDLILITIDDKSQSNEGIGQLPWPPYIYSSLLESLQTTKPAATGLIARFNRDWEGSEIPGDNLFVIQLYTAEDNYPTRIPHIKNWIDLPKMLANADTVSFSVFPESQSDGIYRSGQLVVFNTQENSLKFSLEILMLCQLHGIPPETIKLKDSIWKGKFLAMKLESGKDIRIPIDAAGRTFPRLIRNFKRFPSMSFIDVLLSSEKTKGESFQHKISLIGVTTPDVPKAQTAFGKMSALELRANLMNSLLNQNLIWKPSHQAEIFYLAIFAIISSIGSILVFHNRRNYRTQLVLTSGLFILHLLFSITIFILAAIWVQIAIASLA</sequence>
<feature type="non-terminal residue" evidence="3">
    <location>
        <position position="330"/>
    </location>
</feature>
<dbReference type="EMBL" id="UINC01027346">
    <property type="protein sequence ID" value="SVB06427.1"/>
    <property type="molecule type" value="Genomic_DNA"/>
</dbReference>
<accession>A0A382AZP6</accession>
<proteinExistence type="predicted"/>
<gene>
    <name evidence="3" type="ORF">METZ01_LOCUS159281</name>
</gene>
<evidence type="ECO:0000313" key="3">
    <source>
        <dbReference type="EMBL" id="SVB06427.1"/>
    </source>
</evidence>
<dbReference type="Pfam" id="PF05226">
    <property type="entry name" value="CHASE2"/>
    <property type="match status" value="1"/>
</dbReference>
<name>A0A382AZP6_9ZZZZ</name>
<feature type="transmembrane region" description="Helical" evidence="1">
    <location>
        <begin position="269"/>
        <end position="287"/>
    </location>
</feature>
<evidence type="ECO:0000259" key="2">
    <source>
        <dbReference type="Pfam" id="PF05226"/>
    </source>
</evidence>
<evidence type="ECO:0000256" key="1">
    <source>
        <dbReference type="SAM" id="Phobius"/>
    </source>
</evidence>
<feature type="transmembrane region" description="Helical" evidence="1">
    <location>
        <begin position="299"/>
        <end position="324"/>
    </location>
</feature>
<protein>
    <recommendedName>
        <fullName evidence="2">CHASE2 domain-containing protein</fullName>
    </recommendedName>
</protein>
<dbReference type="InterPro" id="IPR007890">
    <property type="entry name" value="CHASE2"/>
</dbReference>
<reference evidence="3" key="1">
    <citation type="submission" date="2018-05" db="EMBL/GenBank/DDBJ databases">
        <authorList>
            <person name="Lanie J.A."/>
            <person name="Ng W.-L."/>
            <person name="Kazmierczak K.M."/>
            <person name="Andrzejewski T.M."/>
            <person name="Davidsen T.M."/>
            <person name="Wayne K.J."/>
            <person name="Tettelin H."/>
            <person name="Glass J.I."/>
            <person name="Rusch D."/>
            <person name="Podicherti R."/>
            <person name="Tsui H.-C.T."/>
            <person name="Winkler M.E."/>
        </authorList>
    </citation>
    <scope>NUCLEOTIDE SEQUENCE</scope>
</reference>
<keyword evidence="1" id="KW-1133">Transmembrane helix</keyword>
<feature type="domain" description="CHASE2" evidence="2">
    <location>
        <begin position="8"/>
        <end position="279"/>
    </location>
</feature>
<keyword evidence="1" id="KW-0812">Transmembrane</keyword>
<keyword evidence="1" id="KW-0472">Membrane</keyword>
<organism evidence="3">
    <name type="scientific">marine metagenome</name>
    <dbReference type="NCBI Taxonomy" id="408172"/>
    <lineage>
        <taxon>unclassified sequences</taxon>
        <taxon>metagenomes</taxon>
        <taxon>ecological metagenomes</taxon>
    </lineage>
</organism>